<proteinExistence type="predicted"/>
<accession>A0ABR0BXS1</accession>
<dbReference type="Proteomes" id="UP001287286">
    <property type="component" value="Unassembled WGS sequence"/>
</dbReference>
<evidence type="ECO:0000256" key="1">
    <source>
        <dbReference type="SAM" id="MobiDB-lite"/>
    </source>
</evidence>
<feature type="region of interest" description="Disordered" evidence="1">
    <location>
        <begin position="121"/>
        <end position="160"/>
    </location>
</feature>
<dbReference type="EMBL" id="JAWRVI010000023">
    <property type="protein sequence ID" value="KAK4088780.1"/>
    <property type="molecule type" value="Genomic_DNA"/>
</dbReference>
<sequence>MASAARVSPKFAAYASNVLLGRDVSTVLKLLSEVAVDAVEQVIPSEVARTAQSSRGTCWGPTLGTASLIARRSDWGCGVAFLGRGSFATFKRDAVLQHAQQQSDAATVAIPSWRALHNTREQKHSARNLQVGDITSRPDADRTPGRYLGPPRQEATRENPNGGRSLFLFCAFRLIFPPLAPPIIFLCPHQKRNLRIHHHGTHQLGSRVYIRPPASEWALSTSQWIRACRSYTGVGRAPCSGWRSQPQGAVTKTGLAIVQGWDSGRTVWGSARECSSPTSTNGGRYRTNPASSADDGDICDASYDDVSPDLRSASLPGPRWSGPTEEWPLNSLLFVRRAAPSGWQPGQSFSNAFSVHLTLAGPVQSSENLVLESTAAAPGCESSWYRPRRATLTIEAREQFHLVADGGPRKANRWLRLHAMPLVSQANARSGSRPGVADSQGATSEPRRDVISSPTTAASRVRPGPSSSQPIFARRPVSCHCPPKLAFASPIRLLSDLPRSQAAHRLWRTVRASLLFRAGQSANRNPMRAFATCIASGLAQMPLMGSQRHAKHTLDDVWYSRAHWPISLPLDDDAELKRKGARVLPS</sequence>
<evidence type="ECO:0000313" key="2">
    <source>
        <dbReference type="EMBL" id="KAK4088780.1"/>
    </source>
</evidence>
<organism evidence="2 3">
    <name type="scientific">Purpureocillium lilacinum</name>
    <name type="common">Paecilomyces lilacinus</name>
    <dbReference type="NCBI Taxonomy" id="33203"/>
    <lineage>
        <taxon>Eukaryota</taxon>
        <taxon>Fungi</taxon>
        <taxon>Dikarya</taxon>
        <taxon>Ascomycota</taxon>
        <taxon>Pezizomycotina</taxon>
        <taxon>Sordariomycetes</taxon>
        <taxon>Hypocreomycetidae</taxon>
        <taxon>Hypocreales</taxon>
        <taxon>Ophiocordycipitaceae</taxon>
        <taxon>Purpureocillium</taxon>
    </lineage>
</organism>
<protein>
    <submittedName>
        <fullName evidence="2">Uncharacterized protein</fullName>
    </submittedName>
</protein>
<comment type="caution">
    <text evidence="2">The sequence shown here is derived from an EMBL/GenBank/DDBJ whole genome shotgun (WGS) entry which is preliminary data.</text>
</comment>
<evidence type="ECO:0000313" key="3">
    <source>
        <dbReference type="Proteomes" id="UP001287286"/>
    </source>
</evidence>
<reference evidence="2 3" key="1">
    <citation type="journal article" date="2024" name="Microbiol. Resour. Announc.">
        <title>Genome annotations for the ascomycete fungi Trichoderma harzianum, Trichoderma aggressivum, and Purpureocillium lilacinum.</title>
        <authorList>
            <person name="Beijen E.P.W."/>
            <person name="Ohm R.A."/>
        </authorList>
    </citation>
    <scope>NUCLEOTIDE SEQUENCE [LARGE SCALE GENOMIC DNA]</scope>
    <source>
        <strain evidence="2 3">CBS 150709</strain>
    </source>
</reference>
<feature type="region of interest" description="Disordered" evidence="1">
    <location>
        <begin position="269"/>
        <end position="296"/>
    </location>
</feature>
<feature type="compositionally biased region" description="Polar residues" evidence="1">
    <location>
        <begin position="273"/>
        <end position="282"/>
    </location>
</feature>
<name>A0ABR0BXS1_PURLI</name>
<gene>
    <name evidence="2" type="ORF">Purlil1_6991</name>
</gene>
<keyword evidence="3" id="KW-1185">Reference proteome</keyword>
<feature type="region of interest" description="Disordered" evidence="1">
    <location>
        <begin position="426"/>
        <end position="473"/>
    </location>
</feature>